<keyword evidence="3 4" id="KW-0443">Lipid metabolism</keyword>
<dbReference type="GO" id="GO:0016042">
    <property type="term" value="P:lipid catabolic process"/>
    <property type="evidence" value="ECO:0007669"/>
    <property type="project" value="UniProtKB-UniRule"/>
</dbReference>
<dbReference type="Proteomes" id="UP000517759">
    <property type="component" value="Unassembled WGS sequence"/>
</dbReference>
<feature type="active site" description="Nucleophile" evidence="4">
    <location>
        <position position="98"/>
    </location>
</feature>
<proteinExistence type="predicted"/>
<evidence type="ECO:0000256" key="4">
    <source>
        <dbReference type="PROSITE-ProRule" id="PRU01161"/>
    </source>
</evidence>
<organism evidence="7 8">
    <name type="scientific">Methylobacterium brachythecii</name>
    <dbReference type="NCBI Taxonomy" id="1176177"/>
    <lineage>
        <taxon>Bacteria</taxon>
        <taxon>Pseudomonadati</taxon>
        <taxon>Pseudomonadota</taxon>
        <taxon>Alphaproteobacteria</taxon>
        <taxon>Hyphomicrobiales</taxon>
        <taxon>Methylobacteriaceae</taxon>
        <taxon>Methylobacterium</taxon>
    </lineage>
</organism>
<feature type="short sequence motif" description="DGA/G" evidence="4">
    <location>
        <begin position="212"/>
        <end position="214"/>
    </location>
</feature>
<reference evidence="6" key="4">
    <citation type="submission" date="2023-01" db="EMBL/GenBank/DDBJ databases">
        <title>Draft genome sequence of Methylobacterium brachythecii strain NBRC 107710.</title>
        <authorList>
            <person name="Sun Q."/>
            <person name="Mori K."/>
        </authorList>
    </citation>
    <scope>NUCLEOTIDE SEQUENCE</scope>
    <source>
        <strain evidence="6">NBRC 107710</strain>
    </source>
</reference>
<reference evidence="7 8" key="3">
    <citation type="submission" date="2020-08" db="EMBL/GenBank/DDBJ databases">
        <title>Genomic Encyclopedia of Type Strains, Phase IV (KMG-IV): sequencing the most valuable type-strain genomes for metagenomic binning, comparative biology and taxonomic classification.</title>
        <authorList>
            <person name="Goeker M."/>
        </authorList>
    </citation>
    <scope>NUCLEOTIDE SEQUENCE [LARGE SCALE GENOMIC DNA]</scope>
    <source>
        <strain evidence="7 8">DSM 24105</strain>
    </source>
</reference>
<dbReference type="EMBL" id="JACIDN010000009">
    <property type="protein sequence ID" value="MBB3904999.1"/>
    <property type="molecule type" value="Genomic_DNA"/>
</dbReference>
<feature type="short sequence motif" description="GXSXG" evidence="4">
    <location>
        <begin position="96"/>
        <end position="100"/>
    </location>
</feature>
<dbReference type="Pfam" id="PF01734">
    <property type="entry name" value="Patatin"/>
    <property type="match status" value="1"/>
</dbReference>
<evidence type="ECO:0000259" key="5">
    <source>
        <dbReference type="PROSITE" id="PS51635"/>
    </source>
</evidence>
<dbReference type="InterPro" id="IPR050301">
    <property type="entry name" value="NTE"/>
</dbReference>
<dbReference type="PROSITE" id="PS51635">
    <property type="entry name" value="PNPLA"/>
    <property type="match status" value="1"/>
</dbReference>
<reference evidence="9" key="2">
    <citation type="journal article" date="2019" name="Int. J. Syst. Evol. Microbiol.">
        <title>The Global Catalogue of Microorganisms (GCM) 10K type strain sequencing project: providing services to taxonomists for standard genome sequencing and annotation.</title>
        <authorList>
            <consortium name="The Broad Institute Genomics Platform"/>
            <consortium name="The Broad Institute Genome Sequencing Center for Infectious Disease"/>
            <person name="Wu L."/>
            <person name="Ma J."/>
        </authorList>
    </citation>
    <scope>NUCLEOTIDE SEQUENCE [LARGE SCALE GENOMIC DNA]</scope>
    <source>
        <strain evidence="9">NBRC 107710</strain>
    </source>
</reference>
<evidence type="ECO:0000256" key="2">
    <source>
        <dbReference type="ARBA" id="ARBA00022963"/>
    </source>
</evidence>
<dbReference type="AlphaFoldDB" id="A0A7W6F908"/>
<dbReference type="GO" id="GO:0016787">
    <property type="term" value="F:hydrolase activity"/>
    <property type="evidence" value="ECO:0007669"/>
    <property type="project" value="UniProtKB-UniRule"/>
</dbReference>
<name>A0A7W6F908_9HYPH</name>
<evidence type="ECO:0000256" key="1">
    <source>
        <dbReference type="ARBA" id="ARBA00022801"/>
    </source>
</evidence>
<keyword evidence="9" id="KW-1185">Reference proteome</keyword>
<dbReference type="RefSeq" id="WP_306484381.1">
    <property type="nucleotide sequence ID" value="NZ_BSPG01000027.1"/>
</dbReference>
<dbReference type="PANTHER" id="PTHR14226:SF29">
    <property type="entry name" value="NEUROPATHY TARGET ESTERASE SWS"/>
    <property type="match status" value="1"/>
</dbReference>
<dbReference type="InterPro" id="IPR016035">
    <property type="entry name" value="Acyl_Trfase/lysoPLipase"/>
</dbReference>
<evidence type="ECO:0000256" key="3">
    <source>
        <dbReference type="ARBA" id="ARBA00023098"/>
    </source>
</evidence>
<reference evidence="6" key="1">
    <citation type="journal article" date="2014" name="Int. J. Syst. Evol. Microbiol.">
        <title>Complete genome of a new Firmicutes species belonging to the dominant human colonic microbiota ('Ruminococcus bicirculans') reveals two chromosomes and a selective capacity to utilize plant glucans.</title>
        <authorList>
            <consortium name="NISC Comparative Sequencing Program"/>
            <person name="Wegmann U."/>
            <person name="Louis P."/>
            <person name="Goesmann A."/>
            <person name="Henrissat B."/>
            <person name="Duncan S.H."/>
            <person name="Flint H.J."/>
        </authorList>
    </citation>
    <scope>NUCLEOTIDE SEQUENCE</scope>
    <source>
        <strain evidence="6">NBRC 107710</strain>
    </source>
</reference>
<dbReference type="SUPFAM" id="SSF52151">
    <property type="entry name" value="FabD/lysophospholipase-like"/>
    <property type="match status" value="1"/>
</dbReference>
<gene>
    <name evidence="6" type="ORF">GCM10007884_37740</name>
    <name evidence="7" type="ORF">GGR33_004525</name>
</gene>
<evidence type="ECO:0000313" key="6">
    <source>
        <dbReference type="EMBL" id="GLS45783.1"/>
    </source>
</evidence>
<keyword evidence="2 4" id="KW-0442">Lipid degradation</keyword>
<dbReference type="PANTHER" id="PTHR14226">
    <property type="entry name" value="NEUROPATHY TARGET ESTERASE/SWISS CHEESE D.MELANOGASTER"/>
    <property type="match status" value="1"/>
</dbReference>
<dbReference type="InterPro" id="IPR002641">
    <property type="entry name" value="PNPLA_dom"/>
</dbReference>
<dbReference type="EMBL" id="BSPG01000027">
    <property type="protein sequence ID" value="GLS45783.1"/>
    <property type="molecule type" value="Genomic_DNA"/>
</dbReference>
<dbReference type="Gene3D" id="3.40.1090.10">
    <property type="entry name" value="Cytosolic phospholipase A2 catalytic domain"/>
    <property type="match status" value="2"/>
</dbReference>
<comment type="caution">
    <text evidence="7">The sequence shown here is derived from an EMBL/GenBank/DDBJ whole genome shotgun (WGS) entry which is preliminary data.</text>
</comment>
<accession>A0A7W6F908</accession>
<keyword evidence="1 4" id="KW-0378">Hydrolase</keyword>
<sequence length="228" mass="24133">MVERYRSDWIRIDLAIRQEAGTELPKMLHPEVAALAPSMSIHVRDGNKRDEHRLARLVSGRARCLVLGGGGARGLAHIGVIAAFEEAGLAVDFLGGTSMGAIVAASLAMDLDAGAIRSRLADAFIGQNPLNDYTLPYHALTRVSKVDAALRMSFGDLWIEELWLPYFCVSSNLTTGGAMVHGNGDLATALRASIAIPGLLPPVMSSDGVLVDGGMMNNLPADVMADLG</sequence>
<feature type="short sequence motif" description="GXGXXG" evidence="4">
    <location>
        <begin position="69"/>
        <end position="74"/>
    </location>
</feature>
<feature type="active site" description="Proton acceptor" evidence="4">
    <location>
        <position position="212"/>
    </location>
</feature>
<dbReference type="Proteomes" id="UP001156881">
    <property type="component" value="Unassembled WGS sequence"/>
</dbReference>
<evidence type="ECO:0000313" key="9">
    <source>
        <dbReference type="Proteomes" id="UP001156881"/>
    </source>
</evidence>
<protein>
    <submittedName>
        <fullName evidence="7">Putative acylesterase/phospholipase RssA</fullName>
    </submittedName>
</protein>
<feature type="domain" description="PNPLA" evidence="5">
    <location>
        <begin position="65"/>
        <end position="225"/>
    </location>
</feature>
<evidence type="ECO:0000313" key="7">
    <source>
        <dbReference type="EMBL" id="MBB3904999.1"/>
    </source>
</evidence>
<evidence type="ECO:0000313" key="8">
    <source>
        <dbReference type="Proteomes" id="UP000517759"/>
    </source>
</evidence>